<name>A0A3E2THX4_9FIRM</name>
<reference evidence="1 2" key="1">
    <citation type="submission" date="2018-08" db="EMBL/GenBank/DDBJ databases">
        <title>A genome reference for cultivated species of the human gut microbiota.</title>
        <authorList>
            <person name="Zou Y."/>
            <person name="Xue W."/>
            <person name="Luo G."/>
        </authorList>
    </citation>
    <scope>NUCLEOTIDE SEQUENCE [LARGE SCALE GENOMIC DNA]</scope>
    <source>
        <strain evidence="1 2">AF45-17</strain>
    </source>
</reference>
<dbReference type="RefSeq" id="WP_117528875.1">
    <property type="nucleotide sequence ID" value="NZ_JAQDKA010000013.1"/>
</dbReference>
<dbReference type="EMBL" id="QVEP01000041">
    <property type="protein sequence ID" value="RGB76141.1"/>
    <property type="molecule type" value="Genomic_DNA"/>
</dbReference>
<organism evidence="1 2">
    <name type="scientific">Coprococcus catus</name>
    <dbReference type="NCBI Taxonomy" id="116085"/>
    <lineage>
        <taxon>Bacteria</taxon>
        <taxon>Bacillati</taxon>
        <taxon>Bacillota</taxon>
        <taxon>Clostridia</taxon>
        <taxon>Lachnospirales</taxon>
        <taxon>Lachnospiraceae</taxon>
        <taxon>Coprococcus</taxon>
    </lineage>
</organism>
<sequence>MAGFLTHYLFGMESCDMLSDNYIHEVIKKNNHAFLLGLQGNNLLSFNPHTLSKRGLSYRTASLTLRNQEYAAFFNNMLDTLSGMADQERDVCIAYMAGYLCFFAIDQSASPYILFRVWQDLPAKCSSSRMTCHRRKVETTIDTVLLRSRCHMEPSQLNFEALTFVSRKDLSAIAYLMRQTIQTTYKYRISANEISTGVRNMQRQNIHLRPNNRFYHLLRYRIEGTLPILPAQKKKVYQDYLSDEHNYMNTDKKPWYTYPGCPEASYLSFEEIFEQALQNSHQLLENLDSCLAWGMDREELINSIIHLIPYPSI</sequence>
<accession>A0A3E2THX4</accession>
<comment type="caution">
    <text evidence="1">The sequence shown here is derived from an EMBL/GenBank/DDBJ whole genome shotgun (WGS) entry which is preliminary data.</text>
</comment>
<gene>
    <name evidence="1" type="ORF">DW070_13435</name>
</gene>
<dbReference type="Proteomes" id="UP000260773">
    <property type="component" value="Unassembled WGS sequence"/>
</dbReference>
<proteinExistence type="predicted"/>
<protein>
    <submittedName>
        <fullName evidence="1">Uncharacterized protein</fullName>
    </submittedName>
</protein>
<evidence type="ECO:0000313" key="2">
    <source>
        <dbReference type="Proteomes" id="UP000260773"/>
    </source>
</evidence>
<evidence type="ECO:0000313" key="1">
    <source>
        <dbReference type="EMBL" id="RGB76141.1"/>
    </source>
</evidence>
<dbReference type="AlphaFoldDB" id="A0A3E2THX4"/>